<feature type="transmembrane region" description="Helical" evidence="14">
    <location>
        <begin position="24"/>
        <end position="43"/>
    </location>
</feature>
<keyword evidence="9 13" id="KW-0675">Receptor</keyword>
<dbReference type="PANTHER" id="PTHR11394">
    <property type="entry name" value="TASTE RECEPTOR TYPE 2"/>
    <property type="match status" value="1"/>
</dbReference>
<dbReference type="Gene3D" id="1.20.1070.10">
    <property type="entry name" value="Rhodopsin 7-helix transmembrane proteins"/>
    <property type="match status" value="1"/>
</dbReference>
<organism evidence="15 16">
    <name type="scientific">Phodopus roborovskii</name>
    <name type="common">Roborovski's desert hamster</name>
    <name type="synonym">Cricetulus roborovskii</name>
    <dbReference type="NCBI Taxonomy" id="109678"/>
    <lineage>
        <taxon>Eukaryota</taxon>
        <taxon>Metazoa</taxon>
        <taxon>Chordata</taxon>
        <taxon>Craniata</taxon>
        <taxon>Vertebrata</taxon>
        <taxon>Euteleostomi</taxon>
        <taxon>Mammalia</taxon>
        <taxon>Eutheria</taxon>
        <taxon>Euarchontoglires</taxon>
        <taxon>Glires</taxon>
        <taxon>Rodentia</taxon>
        <taxon>Myomorpha</taxon>
        <taxon>Muroidea</taxon>
        <taxon>Cricetidae</taxon>
        <taxon>Cricetinae</taxon>
        <taxon>Phodopus</taxon>
    </lineage>
</organism>
<evidence type="ECO:0000256" key="13">
    <source>
        <dbReference type="RuleBase" id="RU004424"/>
    </source>
</evidence>
<feature type="transmembrane region" description="Helical" evidence="14">
    <location>
        <begin position="55"/>
        <end position="75"/>
    </location>
</feature>
<evidence type="ECO:0000256" key="7">
    <source>
        <dbReference type="ARBA" id="ARBA00023040"/>
    </source>
</evidence>
<feature type="transmembrane region" description="Helical" evidence="14">
    <location>
        <begin position="95"/>
        <end position="116"/>
    </location>
</feature>
<evidence type="ECO:0000256" key="10">
    <source>
        <dbReference type="ARBA" id="ARBA00023180"/>
    </source>
</evidence>
<keyword evidence="11 13" id="KW-0807">Transducer</keyword>
<evidence type="ECO:0000256" key="11">
    <source>
        <dbReference type="ARBA" id="ARBA00023224"/>
    </source>
</evidence>
<dbReference type="Proteomes" id="UP001152836">
    <property type="component" value="Unassembled WGS sequence"/>
</dbReference>
<keyword evidence="4 13" id="KW-0716">Sensory transduction</keyword>
<feature type="transmembrane region" description="Helical" evidence="14">
    <location>
        <begin position="269"/>
        <end position="291"/>
    </location>
</feature>
<dbReference type="SUPFAM" id="SSF81321">
    <property type="entry name" value="Family A G protein-coupled receptor-like"/>
    <property type="match status" value="1"/>
</dbReference>
<keyword evidence="3 13" id="KW-0919">Taste</keyword>
<keyword evidence="8 13" id="KW-0472">Membrane</keyword>
<evidence type="ECO:0000256" key="4">
    <source>
        <dbReference type="ARBA" id="ARBA00022606"/>
    </source>
</evidence>
<evidence type="ECO:0000256" key="2">
    <source>
        <dbReference type="ARBA" id="ARBA00007376"/>
    </source>
</evidence>
<keyword evidence="10" id="KW-0325">Glycoprotein</keyword>
<comment type="caution">
    <text evidence="15">The sequence shown here is derived from an EMBL/GenBank/DDBJ whole genome shotgun (WGS) entry which is preliminary data.</text>
</comment>
<evidence type="ECO:0000313" key="15">
    <source>
        <dbReference type="EMBL" id="CAH7426403.1"/>
    </source>
</evidence>
<dbReference type="GO" id="GO:0033038">
    <property type="term" value="F:bitter taste receptor activity"/>
    <property type="evidence" value="ECO:0007669"/>
    <property type="project" value="InterPro"/>
</dbReference>
<dbReference type="EMBL" id="CALSGD010001622">
    <property type="protein sequence ID" value="CAH7426403.1"/>
    <property type="molecule type" value="Genomic_DNA"/>
</dbReference>
<evidence type="ECO:0000256" key="12">
    <source>
        <dbReference type="RuleBase" id="RU004423"/>
    </source>
</evidence>
<evidence type="ECO:0000256" key="5">
    <source>
        <dbReference type="ARBA" id="ARBA00022692"/>
    </source>
</evidence>
<feature type="transmembrane region" description="Helical" evidence="14">
    <location>
        <begin position="137"/>
        <end position="163"/>
    </location>
</feature>
<dbReference type="FunFam" id="1.20.1070.10:FF:000042">
    <property type="entry name" value="Taste receptor type 2 member 7"/>
    <property type="match status" value="1"/>
</dbReference>
<keyword evidence="16" id="KW-1185">Reference proteome</keyword>
<keyword evidence="6 14" id="KW-1133">Transmembrane helix</keyword>
<evidence type="ECO:0000256" key="1">
    <source>
        <dbReference type="ARBA" id="ARBA00004141"/>
    </source>
</evidence>
<evidence type="ECO:0000256" key="9">
    <source>
        <dbReference type="ARBA" id="ARBA00023170"/>
    </source>
</evidence>
<sequence length="329" mass="38615">MEHFWQTICDIFQNTLMFILTTELIIGNLGNGFLALVNCLSWVKRKKISFVNQILTALAASRICLLWLLYTASLISFLNPDLMMTARVTKVLSNLWIIGHHFSIWLATCLGIFYFLKIANFSNSLFLYLKWRVKEMVSVILLVSLVPLFLHILLVNLHINIWINESQRNVSYHFRYHKPAEFYRHMLSLHTLFLSVPFGVYLSSFLLLIFSLWTHHKKMQQHVQGCRDAGTMAHLRALQTVIAFLLLYTTFFLSIFVQIWKYELLEKNIFILFCQVFALAFPSVHSCVLILGDMKLRQTSLSVLWWVICRPNKCGDLRSLKHWRSCRKF</sequence>
<protein>
    <recommendedName>
        <fullName evidence="13">Taste receptor type 2</fullName>
    </recommendedName>
</protein>
<comment type="similarity">
    <text evidence="2 12">Belongs to the G-protein coupled receptor T2R family.</text>
</comment>
<accession>A0AAV0A9Y1</accession>
<feature type="transmembrane region" description="Helical" evidence="14">
    <location>
        <begin position="192"/>
        <end position="214"/>
    </location>
</feature>
<dbReference type="GO" id="GO:0016020">
    <property type="term" value="C:membrane"/>
    <property type="evidence" value="ECO:0007669"/>
    <property type="project" value="UniProtKB-SubCell"/>
</dbReference>
<feature type="transmembrane region" description="Helical" evidence="14">
    <location>
        <begin position="235"/>
        <end position="257"/>
    </location>
</feature>
<evidence type="ECO:0000256" key="14">
    <source>
        <dbReference type="SAM" id="Phobius"/>
    </source>
</evidence>
<dbReference type="GO" id="GO:0004930">
    <property type="term" value="F:G protein-coupled receptor activity"/>
    <property type="evidence" value="ECO:0007669"/>
    <property type="project" value="UniProtKB-KW"/>
</dbReference>
<name>A0AAV0A9Y1_PHORO</name>
<dbReference type="AlphaFoldDB" id="A0AAV0A9Y1"/>
<keyword evidence="5 13" id="KW-0812">Transmembrane</keyword>
<dbReference type="Pfam" id="PF05296">
    <property type="entry name" value="TAS2R"/>
    <property type="match status" value="1"/>
</dbReference>
<dbReference type="PANTHER" id="PTHR11394:SF61">
    <property type="entry name" value="TASTE RECEPTOR TYPE 2 MEMBER 117"/>
    <property type="match status" value="1"/>
</dbReference>
<evidence type="ECO:0000256" key="8">
    <source>
        <dbReference type="ARBA" id="ARBA00023136"/>
    </source>
</evidence>
<evidence type="ECO:0000256" key="6">
    <source>
        <dbReference type="ARBA" id="ARBA00022989"/>
    </source>
</evidence>
<dbReference type="CDD" id="cd15019">
    <property type="entry name" value="7tm_TAS2R14-like"/>
    <property type="match status" value="1"/>
</dbReference>
<keyword evidence="7 13" id="KW-0297">G-protein coupled receptor</keyword>
<proteinExistence type="inferred from homology"/>
<gene>
    <name evidence="15" type="primary">Tas2r117</name>
    <name evidence="15" type="ORF">PHOROB_LOCUS16942</name>
</gene>
<comment type="subcellular location">
    <subcellularLocation>
        <location evidence="1 13">Membrane</location>
        <topology evidence="1 13">Multi-pass membrane protein</topology>
    </subcellularLocation>
</comment>
<reference evidence="15" key="1">
    <citation type="submission" date="2022-06" db="EMBL/GenBank/DDBJ databases">
        <authorList>
            <person name="Andreotti S."/>
            <person name="Wyler E."/>
        </authorList>
    </citation>
    <scope>NUCLEOTIDE SEQUENCE</scope>
</reference>
<evidence type="ECO:0000256" key="3">
    <source>
        <dbReference type="ARBA" id="ARBA00022480"/>
    </source>
</evidence>
<dbReference type="InterPro" id="IPR007960">
    <property type="entry name" value="TAS2R"/>
</dbReference>
<evidence type="ECO:0000313" key="16">
    <source>
        <dbReference type="Proteomes" id="UP001152836"/>
    </source>
</evidence>